<dbReference type="PANTHER" id="PTHR36117:SF3">
    <property type="entry name" value="4-HYDROXYPHENYLACETATE 3-MONOOXYGENASE-RELATED"/>
    <property type="match status" value="1"/>
</dbReference>
<evidence type="ECO:0000256" key="2">
    <source>
        <dbReference type="ARBA" id="ARBA00022827"/>
    </source>
</evidence>
<reference evidence="7 8" key="1">
    <citation type="submission" date="2021-04" db="EMBL/GenBank/DDBJ databases">
        <title>Genome analysis of Polyangium sp.</title>
        <authorList>
            <person name="Li Y."/>
            <person name="Wang J."/>
        </authorList>
    </citation>
    <scope>NUCLEOTIDE SEQUENCE [LARGE SCALE GENOMIC DNA]</scope>
    <source>
        <strain evidence="7 8">SDU14</strain>
    </source>
</reference>
<organism evidence="7 8">
    <name type="scientific">Polyangium jinanense</name>
    <dbReference type="NCBI Taxonomy" id="2829994"/>
    <lineage>
        <taxon>Bacteria</taxon>
        <taxon>Pseudomonadati</taxon>
        <taxon>Myxococcota</taxon>
        <taxon>Polyangia</taxon>
        <taxon>Polyangiales</taxon>
        <taxon>Polyangiaceae</taxon>
        <taxon>Polyangium</taxon>
    </lineage>
</organism>
<evidence type="ECO:0000256" key="3">
    <source>
        <dbReference type="ARBA" id="ARBA00023002"/>
    </source>
</evidence>
<dbReference type="Gene3D" id="2.40.110.10">
    <property type="entry name" value="Butyryl-CoA Dehydrogenase, subunit A, domain 2"/>
    <property type="match status" value="1"/>
</dbReference>
<evidence type="ECO:0000256" key="1">
    <source>
        <dbReference type="ARBA" id="ARBA00022630"/>
    </source>
</evidence>
<dbReference type="InterPro" id="IPR004925">
    <property type="entry name" value="HpaB/PvcC/4-BUDH"/>
</dbReference>
<dbReference type="Gene3D" id="1.10.3140.10">
    <property type="entry name" value="4-hydroxybutyryl-coa dehydratase, domain 1"/>
    <property type="match status" value="1"/>
</dbReference>
<keyword evidence="1" id="KW-0285">Flavoprotein</keyword>
<dbReference type="SUPFAM" id="SSF56645">
    <property type="entry name" value="Acyl-CoA dehydrogenase NM domain-like"/>
    <property type="match status" value="1"/>
</dbReference>
<dbReference type="Pfam" id="PF11794">
    <property type="entry name" value="HpaB_N"/>
    <property type="match status" value="1"/>
</dbReference>
<dbReference type="Gene3D" id="1.20.140.10">
    <property type="entry name" value="Butyryl-CoA Dehydrogenase, subunit A, domain 3"/>
    <property type="match status" value="1"/>
</dbReference>
<evidence type="ECO:0000256" key="4">
    <source>
        <dbReference type="PIRSR" id="PIRSR000331-2"/>
    </source>
</evidence>
<sequence>MSAPPTNGTAVPRTRPLTGAEYLESLRDGREVWIRGERVIDLPSHPVFRNATRMLARLYDALNDPGRQAALTAETETGSGARTHRFFCIPRSIDDLVATRDAIAESARITYGWMGQSPEEGASLVATLGAAPEVYGRFAENARSWYRKASGQALFFHHAMLDRRSHPPNAPAPTPLYIERETDAGIVVNGTTPVPSVAALSHCSFVVHPGILRDEELLLSFVVPLGSRGVKLQCRPSATTNTKLHGSPFDHPLTSRLEEDEAVLSFDEALIPWENVFLYRDASDRAAAFQRASFAARASFQECTRLSIKLEFLAGLLLRSVEAAGTGGSPEVRASLGEVLSYRNLFWGLTEAQARVPAPWAQDALLPNPEHGLSFRIFSTLAYPRLRDVIERAVGSGQVFLTANASDFMNPETRAYLERFVRGENGYTALDRVKLTKLLWDALGGQIDSHFASGDRLESADDMRIDVLAAAATSGLADRCKAFAGRCLDEYDLEGWRTKDLFTPNELIPVVSSRRRPSSW</sequence>
<evidence type="ECO:0000259" key="5">
    <source>
        <dbReference type="Pfam" id="PF03241"/>
    </source>
</evidence>
<proteinExistence type="predicted"/>
<keyword evidence="8" id="KW-1185">Reference proteome</keyword>
<accession>A0A9X3X1D7</accession>
<evidence type="ECO:0000313" key="7">
    <source>
        <dbReference type="EMBL" id="MDC3979606.1"/>
    </source>
</evidence>
<dbReference type="Proteomes" id="UP001151081">
    <property type="component" value="Unassembled WGS sequence"/>
</dbReference>
<name>A0A9X3X1D7_9BACT</name>
<feature type="domain" description="HpaB/PvcC/4-BUDH C-terminal" evidence="5">
    <location>
        <begin position="288"/>
        <end position="484"/>
    </location>
</feature>
<feature type="binding site" evidence="4">
    <location>
        <begin position="158"/>
        <end position="160"/>
    </location>
    <ligand>
        <name>FAD</name>
        <dbReference type="ChEBI" id="CHEBI:57692"/>
    </ligand>
</feature>
<dbReference type="InterPro" id="IPR024719">
    <property type="entry name" value="HpaB/PvcC/4-BUDH_C"/>
</dbReference>
<dbReference type="PANTHER" id="PTHR36117">
    <property type="entry name" value="4-HYDROXYPHENYLACETATE 3-MONOOXYGENASE-RELATED"/>
    <property type="match status" value="1"/>
</dbReference>
<comment type="caution">
    <text evidence="7">The sequence shown here is derived from an EMBL/GenBank/DDBJ whole genome shotgun (WGS) entry which is preliminary data.</text>
</comment>
<dbReference type="InterPro" id="IPR046373">
    <property type="entry name" value="Acyl-CoA_Oxase/DH_mid-dom_sf"/>
</dbReference>
<gene>
    <name evidence="7" type="ORF">KEG57_03775</name>
</gene>
<keyword evidence="2 4" id="KW-0274">FAD</keyword>
<protein>
    <submittedName>
        <fullName evidence="7">Pyoverdin chromophore biosynthetic protein pvcC</fullName>
    </submittedName>
</protein>
<dbReference type="Pfam" id="PF03241">
    <property type="entry name" value="HpaB"/>
    <property type="match status" value="1"/>
</dbReference>
<keyword evidence="3" id="KW-0560">Oxidoreductase</keyword>
<dbReference type="SUPFAM" id="SSF47203">
    <property type="entry name" value="Acyl-CoA dehydrogenase C-terminal domain-like"/>
    <property type="match status" value="1"/>
</dbReference>
<dbReference type="RefSeq" id="WP_272417961.1">
    <property type="nucleotide sequence ID" value="NZ_JAGTJJ010000001.1"/>
</dbReference>
<dbReference type="PIRSF" id="PIRSF000331">
    <property type="entry name" value="HpaA_HpaB"/>
    <property type="match status" value="1"/>
</dbReference>
<dbReference type="InterPro" id="IPR036250">
    <property type="entry name" value="AcylCo_DH-like_C"/>
</dbReference>
<dbReference type="InterPro" id="IPR009100">
    <property type="entry name" value="AcylCoA_DH/oxidase_NM_dom_sf"/>
</dbReference>
<dbReference type="GO" id="GO:0016627">
    <property type="term" value="F:oxidoreductase activity, acting on the CH-CH group of donors"/>
    <property type="evidence" value="ECO:0007669"/>
    <property type="project" value="InterPro"/>
</dbReference>
<evidence type="ECO:0000313" key="8">
    <source>
        <dbReference type="Proteomes" id="UP001151081"/>
    </source>
</evidence>
<dbReference type="EMBL" id="JAGTJJ010000001">
    <property type="protein sequence ID" value="MDC3979606.1"/>
    <property type="molecule type" value="Genomic_DNA"/>
</dbReference>
<dbReference type="InterPro" id="IPR024674">
    <property type="entry name" value="HpaB/PvcC/4-BUDH_N"/>
</dbReference>
<evidence type="ECO:0000259" key="6">
    <source>
        <dbReference type="Pfam" id="PF11794"/>
    </source>
</evidence>
<dbReference type="AlphaFoldDB" id="A0A9X3X1D7"/>
<feature type="domain" description="HpaB/PvcC/4-BUDH N-terminal" evidence="6">
    <location>
        <begin position="18"/>
        <end position="278"/>
    </location>
</feature>